<reference evidence="7" key="1">
    <citation type="submission" date="2023-07" db="EMBL/GenBank/DDBJ databases">
        <authorList>
            <person name="Stuckert A."/>
        </authorList>
    </citation>
    <scope>NUCLEOTIDE SEQUENCE</scope>
</reference>
<feature type="transmembrane region" description="Helical" evidence="5">
    <location>
        <begin position="29"/>
        <end position="49"/>
    </location>
</feature>
<evidence type="ECO:0000256" key="2">
    <source>
        <dbReference type="ARBA" id="ARBA00022692"/>
    </source>
</evidence>
<dbReference type="PROSITE" id="PS50261">
    <property type="entry name" value="G_PROTEIN_RECEP_F2_4"/>
    <property type="match status" value="1"/>
</dbReference>
<dbReference type="PANTHER" id="PTHR12011:SF277">
    <property type="entry name" value="ADHESION G-PROTEIN COUPLED RECEPTOR G4"/>
    <property type="match status" value="1"/>
</dbReference>
<evidence type="ECO:0000256" key="1">
    <source>
        <dbReference type="ARBA" id="ARBA00004141"/>
    </source>
</evidence>
<evidence type="ECO:0000256" key="3">
    <source>
        <dbReference type="ARBA" id="ARBA00022989"/>
    </source>
</evidence>
<keyword evidence="3 5" id="KW-1133">Transmembrane helix</keyword>
<dbReference type="Proteomes" id="UP001176940">
    <property type="component" value="Unassembled WGS sequence"/>
</dbReference>
<dbReference type="InterPro" id="IPR000832">
    <property type="entry name" value="GPCR_2_secretin-like"/>
</dbReference>
<organism evidence="7 8">
    <name type="scientific">Ranitomeya imitator</name>
    <name type="common">mimic poison frog</name>
    <dbReference type="NCBI Taxonomy" id="111125"/>
    <lineage>
        <taxon>Eukaryota</taxon>
        <taxon>Metazoa</taxon>
        <taxon>Chordata</taxon>
        <taxon>Craniata</taxon>
        <taxon>Vertebrata</taxon>
        <taxon>Euteleostomi</taxon>
        <taxon>Amphibia</taxon>
        <taxon>Batrachia</taxon>
        <taxon>Anura</taxon>
        <taxon>Neobatrachia</taxon>
        <taxon>Hyloidea</taxon>
        <taxon>Dendrobatidae</taxon>
        <taxon>Dendrobatinae</taxon>
        <taxon>Ranitomeya</taxon>
    </lineage>
</organism>
<feature type="transmembrane region" description="Helical" evidence="5">
    <location>
        <begin position="61"/>
        <end position="82"/>
    </location>
</feature>
<feature type="transmembrane region" description="Helical" evidence="5">
    <location>
        <begin position="102"/>
        <end position="128"/>
    </location>
</feature>
<keyword evidence="8" id="KW-1185">Reference proteome</keyword>
<sequence>MWGCGFASLFIGLALVTYGMFKQLRRDYPSKILMNLCFSLLMLNLVFLVNEWLSSFRITGLCIFVGAILHYFLLTSFTWMGLEAVHMYFAFVKVFNSYIHKYILKLCIAGWGIPLVVVAALLSANVHFYGDMYEDKKLENPAVLLPCAGVYYGGHRMNFNPISQPACSQRLLDQERYSILHGCGMLFRIDLLSQHFYVHRCTCTNQDPKVYPDKGLEDALPARH</sequence>
<keyword evidence="2 5" id="KW-0812">Transmembrane</keyword>
<dbReference type="EMBL" id="CAUEEQ010010471">
    <property type="protein sequence ID" value="CAJ0934442.1"/>
    <property type="molecule type" value="Genomic_DNA"/>
</dbReference>
<keyword evidence="4 5" id="KW-0472">Membrane</keyword>
<comment type="subcellular location">
    <subcellularLocation>
        <location evidence="1">Membrane</location>
        <topology evidence="1">Multi-pass membrane protein</topology>
    </subcellularLocation>
</comment>
<dbReference type="Pfam" id="PF00002">
    <property type="entry name" value="7tm_2"/>
    <property type="match status" value="1"/>
</dbReference>
<comment type="caution">
    <text evidence="7">The sequence shown here is derived from an EMBL/GenBank/DDBJ whole genome shotgun (WGS) entry which is preliminary data.</text>
</comment>
<dbReference type="InterPro" id="IPR017981">
    <property type="entry name" value="GPCR_2-like_7TM"/>
</dbReference>
<gene>
    <name evidence="7" type="ORF">RIMI_LOCUS5948290</name>
</gene>
<feature type="domain" description="G-protein coupled receptors family 2 profile 2" evidence="6">
    <location>
        <begin position="1"/>
        <end position="125"/>
    </location>
</feature>
<evidence type="ECO:0000313" key="7">
    <source>
        <dbReference type="EMBL" id="CAJ0934442.1"/>
    </source>
</evidence>
<protein>
    <recommendedName>
        <fullName evidence="6">G-protein coupled receptors family 2 profile 2 domain-containing protein</fullName>
    </recommendedName>
</protein>
<dbReference type="Gene3D" id="1.20.1070.10">
    <property type="entry name" value="Rhodopsin 7-helix transmembrane proteins"/>
    <property type="match status" value="1"/>
</dbReference>
<evidence type="ECO:0000259" key="6">
    <source>
        <dbReference type="PROSITE" id="PS50261"/>
    </source>
</evidence>
<evidence type="ECO:0000256" key="5">
    <source>
        <dbReference type="SAM" id="Phobius"/>
    </source>
</evidence>
<evidence type="ECO:0000313" key="8">
    <source>
        <dbReference type="Proteomes" id="UP001176940"/>
    </source>
</evidence>
<name>A0ABN9LAQ5_9NEOB</name>
<evidence type="ECO:0000256" key="4">
    <source>
        <dbReference type="ARBA" id="ARBA00023136"/>
    </source>
</evidence>
<accession>A0ABN9LAQ5</accession>
<proteinExistence type="predicted"/>
<dbReference type="PANTHER" id="PTHR12011">
    <property type="entry name" value="ADHESION G-PROTEIN COUPLED RECEPTOR"/>
    <property type="match status" value="1"/>
</dbReference>